<organism evidence="10 11">
    <name type="scientific">Candidatus Uhrbacteria bacterium RIFCSPLOWO2_01_FULL_55_36</name>
    <dbReference type="NCBI Taxonomy" id="1802404"/>
    <lineage>
        <taxon>Bacteria</taxon>
        <taxon>Candidatus Uhriibacteriota</taxon>
    </lineage>
</organism>
<proteinExistence type="inferred from homology"/>
<comment type="cofactor">
    <cofactor evidence="2 7">
        <name>NADP(+)</name>
        <dbReference type="ChEBI" id="CHEBI:58349"/>
    </cofactor>
</comment>
<dbReference type="InterPro" id="IPR016040">
    <property type="entry name" value="NAD(P)-bd_dom"/>
</dbReference>
<comment type="caution">
    <text evidence="7">Lacks conserved residue(s) required for the propagation of feature annotation.</text>
</comment>
<dbReference type="GO" id="GO:0008446">
    <property type="term" value="F:GDP-mannose 4,6-dehydratase activity"/>
    <property type="evidence" value="ECO:0007669"/>
    <property type="project" value="UniProtKB-UniRule"/>
</dbReference>
<dbReference type="Gene3D" id="3.40.50.720">
    <property type="entry name" value="NAD(P)-binding Rossmann-like Domain"/>
    <property type="match status" value="1"/>
</dbReference>
<dbReference type="PANTHER" id="PTHR43715:SF1">
    <property type="entry name" value="GDP-MANNOSE 4,6 DEHYDRATASE"/>
    <property type="match status" value="1"/>
</dbReference>
<name>A0A1F7V1W4_9BACT</name>
<feature type="binding site" evidence="7">
    <location>
        <position position="240"/>
    </location>
    <ligand>
        <name>NADP(+)</name>
        <dbReference type="ChEBI" id="CHEBI:58349"/>
    </ligand>
</feature>
<comment type="function">
    <text evidence="6 7">Catalyzes the conversion of GDP-D-mannose to GDP-4-dehydro-6-deoxy-D-mannose.</text>
</comment>
<sequence>MKRALITGITGQDGSYLAEFLLDKDYEVHGIIRRSSSFNTGRIDHIYQDPHERKRRLILHYGDLTDASNVSRLIEKIKPDEIYNLGAQSHVMVSFEMPEYTGNADALGTLRLLDAIKNMQGVNPVRSRPPEAAAGSSSSQTSNGVKFYQAGSSEMFGTAPAPQSESTPFHPRSPYACAKAYAHHICVNYREAYGMHVCNGILFNHESPRRGGTFVSKKIISWFAKKKLGHTAPDKLYLGRLDPKRDWGYAKEYVEAMWLMLQQPQPYDYVIGTGESHSVREMVEETARVSGFEIEWKGKGLEEKGIDRKSGETLVAIDPRYIRPAEVENLQADMRKAKKQLQWEPKVKFKELIRIMMEAELKELGANPHDHANP</sequence>
<evidence type="ECO:0000313" key="10">
    <source>
        <dbReference type="EMBL" id="OGL84476.1"/>
    </source>
</evidence>
<dbReference type="PANTHER" id="PTHR43715">
    <property type="entry name" value="GDP-MANNOSE 4,6-DEHYDRATASE"/>
    <property type="match status" value="1"/>
</dbReference>
<keyword evidence="5 7" id="KW-0456">Lyase</keyword>
<gene>
    <name evidence="7" type="primary">gmd</name>
    <name evidence="10" type="ORF">A3B36_03230</name>
</gene>
<evidence type="ECO:0000259" key="9">
    <source>
        <dbReference type="Pfam" id="PF16363"/>
    </source>
</evidence>
<reference evidence="10 11" key="1">
    <citation type="journal article" date="2016" name="Nat. Commun.">
        <title>Thousands of microbial genomes shed light on interconnected biogeochemical processes in an aquifer system.</title>
        <authorList>
            <person name="Anantharaman K."/>
            <person name="Brown C.T."/>
            <person name="Hug L.A."/>
            <person name="Sharon I."/>
            <person name="Castelle C.J."/>
            <person name="Probst A.J."/>
            <person name="Thomas B.C."/>
            <person name="Singh A."/>
            <person name="Wilkins M.J."/>
            <person name="Karaoz U."/>
            <person name="Brodie E.L."/>
            <person name="Williams K.H."/>
            <person name="Hubbard S.S."/>
            <person name="Banfield J.F."/>
        </authorList>
    </citation>
    <scope>NUCLEOTIDE SEQUENCE [LARGE SCALE GENOMIC DNA]</scope>
</reference>
<dbReference type="HAMAP" id="MF_00955">
    <property type="entry name" value="GDP_Man_dehydratase"/>
    <property type="match status" value="1"/>
</dbReference>
<evidence type="ECO:0000256" key="8">
    <source>
        <dbReference type="SAM" id="MobiDB-lite"/>
    </source>
</evidence>
<comment type="catalytic activity">
    <reaction evidence="1 7">
        <text>GDP-alpha-D-mannose = GDP-4-dehydro-alpha-D-rhamnose + H2O</text>
        <dbReference type="Rhea" id="RHEA:23820"/>
        <dbReference type="ChEBI" id="CHEBI:15377"/>
        <dbReference type="ChEBI" id="CHEBI:57527"/>
        <dbReference type="ChEBI" id="CHEBI:57964"/>
        <dbReference type="EC" id="4.2.1.47"/>
    </reaction>
</comment>
<keyword evidence="7" id="KW-0521">NADP</keyword>
<dbReference type="EC" id="4.2.1.47" evidence="4 7"/>
<dbReference type="GO" id="GO:0070401">
    <property type="term" value="F:NADP+ binding"/>
    <property type="evidence" value="ECO:0007669"/>
    <property type="project" value="UniProtKB-UniRule"/>
</dbReference>
<comment type="caution">
    <text evidence="10">The sequence shown here is derived from an EMBL/GenBank/DDBJ whole genome shotgun (WGS) entry which is preliminary data.</text>
</comment>
<comment type="similarity">
    <text evidence="3 7">Belongs to the NAD(P)-dependent epimerase/dehydratase family. GDP-mannose 4,6-dehydratase subfamily.</text>
</comment>
<feature type="domain" description="NAD(P)-binding" evidence="9">
    <location>
        <begin position="5"/>
        <end position="356"/>
    </location>
</feature>
<dbReference type="FunFam" id="3.40.50.720:FF:000924">
    <property type="entry name" value="GDP-mannose 4,6 dehydratase"/>
    <property type="match status" value="1"/>
</dbReference>
<evidence type="ECO:0000313" key="11">
    <source>
        <dbReference type="Proteomes" id="UP000177704"/>
    </source>
</evidence>
<dbReference type="InterPro" id="IPR006368">
    <property type="entry name" value="GDP_Man_deHydtase"/>
</dbReference>
<evidence type="ECO:0000256" key="6">
    <source>
        <dbReference type="ARBA" id="ARBA00059383"/>
    </source>
</evidence>
<dbReference type="Proteomes" id="UP000177704">
    <property type="component" value="Unassembled WGS sequence"/>
</dbReference>
<accession>A0A1F7V1W4</accession>
<feature type="compositionally biased region" description="Polar residues" evidence="8">
    <location>
        <begin position="135"/>
        <end position="144"/>
    </location>
</feature>
<dbReference type="Gene3D" id="3.90.25.10">
    <property type="entry name" value="UDP-galactose 4-epimerase, domain 1"/>
    <property type="match status" value="1"/>
</dbReference>
<evidence type="ECO:0000256" key="1">
    <source>
        <dbReference type="ARBA" id="ARBA00000188"/>
    </source>
</evidence>
<protein>
    <recommendedName>
        <fullName evidence="4 7">GDP-mannose 4,6-dehydratase</fullName>
        <ecNumber evidence="4 7">4.2.1.47</ecNumber>
    </recommendedName>
    <alternativeName>
        <fullName evidence="7">GDP-D-mannose dehydratase</fullName>
    </alternativeName>
</protein>
<dbReference type="InterPro" id="IPR036291">
    <property type="entry name" value="NAD(P)-bd_dom_sf"/>
</dbReference>
<dbReference type="CDD" id="cd05260">
    <property type="entry name" value="GDP_MD_SDR_e"/>
    <property type="match status" value="1"/>
</dbReference>
<evidence type="ECO:0000256" key="3">
    <source>
        <dbReference type="ARBA" id="ARBA00009263"/>
    </source>
</evidence>
<evidence type="ECO:0000256" key="2">
    <source>
        <dbReference type="ARBA" id="ARBA00001937"/>
    </source>
</evidence>
<feature type="region of interest" description="Disordered" evidence="8">
    <location>
        <begin position="124"/>
        <end position="144"/>
    </location>
</feature>
<dbReference type="NCBIfam" id="TIGR01472">
    <property type="entry name" value="gmd"/>
    <property type="match status" value="1"/>
</dbReference>
<dbReference type="SUPFAM" id="SSF51735">
    <property type="entry name" value="NAD(P)-binding Rossmann-fold domains"/>
    <property type="match status" value="1"/>
</dbReference>
<dbReference type="Pfam" id="PF16363">
    <property type="entry name" value="GDP_Man_Dehyd"/>
    <property type="match status" value="1"/>
</dbReference>
<evidence type="ECO:0000256" key="5">
    <source>
        <dbReference type="ARBA" id="ARBA00023239"/>
    </source>
</evidence>
<evidence type="ECO:0000256" key="7">
    <source>
        <dbReference type="HAMAP-Rule" id="MF_00955"/>
    </source>
</evidence>
<dbReference type="EMBL" id="MGEM01000024">
    <property type="protein sequence ID" value="OGL84476.1"/>
    <property type="molecule type" value="Genomic_DNA"/>
</dbReference>
<dbReference type="AlphaFoldDB" id="A0A1F7V1W4"/>
<evidence type="ECO:0000256" key="4">
    <source>
        <dbReference type="ARBA" id="ARBA00011989"/>
    </source>
</evidence>
<dbReference type="GO" id="GO:0042351">
    <property type="term" value="P:'de novo' GDP-L-fucose biosynthetic process"/>
    <property type="evidence" value="ECO:0007669"/>
    <property type="project" value="TreeGrafter"/>
</dbReference>